<dbReference type="EMBL" id="CP020442">
    <property type="protein sequence ID" value="ARC36519.1"/>
    <property type="molecule type" value="Genomic_DNA"/>
</dbReference>
<feature type="domain" description="Coenzyme Q-binding protein COQ10 START" evidence="2">
    <location>
        <begin position="62"/>
        <end position="161"/>
    </location>
</feature>
<dbReference type="PANTHER" id="PTHR33824">
    <property type="entry name" value="POLYKETIDE CYCLASE/DEHYDRASE AND LIPID TRANSPORT SUPERFAMILY PROTEIN"/>
    <property type="match status" value="1"/>
</dbReference>
<dbReference type="InterPro" id="IPR047137">
    <property type="entry name" value="ORF3"/>
</dbReference>
<keyword evidence="4" id="KW-1185">Reference proteome</keyword>
<evidence type="ECO:0000313" key="3">
    <source>
        <dbReference type="EMBL" id="ARC36519.1"/>
    </source>
</evidence>
<dbReference type="Pfam" id="PF03364">
    <property type="entry name" value="Polyketide_cyc"/>
    <property type="match status" value="1"/>
</dbReference>
<sequence>MSRREPGLSTAATVFALSVGAGMLAGALGRLPPKGPPDSAPGRTARRSQFGRYQVAGRTVTIAAPRAQIYRMWRDPASLAGFMQNLAGVETGPDDRVTWLIDSPAGRYRIETRLTVERENETLAWRSVEGSEIEIEAKVQLRDAPAGRGTEVEAHVAWRPQLGIVGHWAAMLRGTDPTIRGKHELKRLKMLLETGEIATSENRKAV</sequence>
<protein>
    <submittedName>
        <fullName evidence="3">Cyclase</fullName>
    </submittedName>
</protein>
<evidence type="ECO:0000256" key="1">
    <source>
        <dbReference type="ARBA" id="ARBA00008918"/>
    </source>
</evidence>
<dbReference type="Gene3D" id="3.30.530.20">
    <property type="match status" value="1"/>
</dbReference>
<dbReference type="eggNOG" id="COG5637">
    <property type="taxonomic scope" value="Bacteria"/>
</dbReference>
<dbReference type="InterPro" id="IPR005031">
    <property type="entry name" value="COQ10_START"/>
</dbReference>
<dbReference type="Proteomes" id="UP000191257">
    <property type="component" value="Chromosome"/>
</dbReference>
<dbReference type="KEGG" id="pye:A6J80_09115"/>
<dbReference type="SUPFAM" id="SSF55961">
    <property type="entry name" value="Bet v1-like"/>
    <property type="match status" value="1"/>
</dbReference>
<reference evidence="3" key="1">
    <citation type="submission" date="2017-12" db="EMBL/GenBank/DDBJ databases">
        <title>FDA dAtabase for Regulatory Grade micrObial Sequences (FDA-ARGOS): Supporting development and validation of Infectious Disease Dx tests.</title>
        <authorList>
            <person name="Campos J."/>
            <person name="Goldberg B."/>
            <person name="Tallon L."/>
            <person name="Sadzewicz L."/>
            <person name="Sengamalay N."/>
            <person name="Ott S."/>
            <person name="Godinez A."/>
            <person name="Nagaraj S."/>
            <person name="Vyas G."/>
            <person name="Aluvathingal J."/>
            <person name="Nadendla S."/>
            <person name="Geyer C."/>
            <person name="Nandy P."/>
            <person name="Hobson J."/>
            <person name="Sichtig H."/>
        </authorList>
    </citation>
    <scope>NUCLEOTIDE SEQUENCE</scope>
    <source>
        <strain evidence="3">FDAARGOS_252</strain>
    </source>
</reference>
<proteinExistence type="inferred from homology"/>
<dbReference type="InterPro" id="IPR023393">
    <property type="entry name" value="START-like_dom_sf"/>
</dbReference>
<name>A0A1V0GS38_9RHOB</name>
<dbReference type="AlphaFoldDB" id="A0A1V0GS38"/>
<gene>
    <name evidence="3" type="ORF">A6J80_09115</name>
</gene>
<dbReference type="RefSeq" id="WP_080621200.1">
    <property type="nucleotide sequence ID" value="NZ_CAWMZI010000001.1"/>
</dbReference>
<organism evidence="3 4">
    <name type="scientific">Paracoccus yeei</name>
    <dbReference type="NCBI Taxonomy" id="147645"/>
    <lineage>
        <taxon>Bacteria</taxon>
        <taxon>Pseudomonadati</taxon>
        <taxon>Pseudomonadota</taxon>
        <taxon>Alphaproteobacteria</taxon>
        <taxon>Rhodobacterales</taxon>
        <taxon>Paracoccaceae</taxon>
        <taxon>Paracoccus</taxon>
    </lineage>
</organism>
<evidence type="ECO:0000259" key="2">
    <source>
        <dbReference type="Pfam" id="PF03364"/>
    </source>
</evidence>
<dbReference type="STRING" id="147645.A6J80_09115"/>
<dbReference type="PANTHER" id="PTHR33824:SF7">
    <property type="entry name" value="POLYKETIDE CYCLASE_DEHYDRASE AND LIPID TRANSPORT SUPERFAMILY PROTEIN"/>
    <property type="match status" value="1"/>
</dbReference>
<accession>A0A1V0GS38</accession>
<comment type="similarity">
    <text evidence="1">Belongs to the ribosome association toxin RatA family.</text>
</comment>
<evidence type="ECO:0000313" key="4">
    <source>
        <dbReference type="Proteomes" id="UP000191257"/>
    </source>
</evidence>